<proteinExistence type="predicted"/>
<evidence type="ECO:0000313" key="1">
    <source>
        <dbReference type="EMBL" id="EQB43286.1"/>
    </source>
</evidence>
<comment type="caution">
    <text evidence="1">The sequence shown here is derived from an EMBL/GenBank/DDBJ whole genome shotgun (WGS) entry which is preliminary data.</text>
</comment>
<accession>T0KVC0</accession>
<evidence type="ECO:0000313" key="2">
    <source>
        <dbReference type="Proteomes" id="UP000015530"/>
    </source>
</evidence>
<name>T0KVC0_COLGC</name>
<reference evidence="2" key="1">
    <citation type="journal article" date="2013" name="Mol. Plant Microbe Interact.">
        <title>Global aspects of pacC regulation of pathogenicity genes in Colletotrichum gloeosporioides as revealed by transcriptome analysis.</title>
        <authorList>
            <person name="Alkan N."/>
            <person name="Meng X."/>
            <person name="Friedlander G."/>
            <person name="Reuveni E."/>
            <person name="Sukno S."/>
            <person name="Sherman A."/>
            <person name="Thon M."/>
            <person name="Fluhr R."/>
            <person name="Prusky D."/>
        </authorList>
    </citation>
    <scope>NUCLEOTIDE SEQUENCE [LARGE SCALE GENOMIC DNA]</scope>
    <source>
        <strain evidence="2">Cg-14</strain>
    </source>
</reference>
<organism evidence="1 2">
    <name type="scientific">Colletotrichum gloeosporioides (strain Cg-14)</name>
    <name type="common">Anthracnose fungus</name>
    <name type="synonym">Glomerella cingulata</name>
    <dbReference type="NCBI Taxonomy" id="1237896"/>
    <lineage>
        <taxon>Eukaryota</taxon>
        <taxon>Fungi</taxon>
        <taxon>Dikarya</taxon>
        <taxon>Ascomycota</taxon>
        <taxon>Pezizomycotina</taxon>
        <taxon>Sordariomycetes</taxon>
        <taxon>Hypocreomycetidae</taxon>
        <taxon>Glomerellales</taxon>
        <taxon>Glomerellaceae</taxon>
        <taxon>Colletotrichum</taxon>
        <taxon>Colletotrichum gloeosporioides species complex</taxon>
    </lineage>
</organism>
<protein>
    <submittedName>
        <fullName evidence="1">Uncharacterized protein</fullName>
    </submittedName>
</protein>
<sequence length="39" mass="4709">MVAKAGIYFKNGFQSLWTCLTIFDFIDFMDRNLMGRFFY</sequence>
<dbReference type="Proteomes" id="UP000015530">
    <property type="component" value="Unassembled WGS sequence"/>
</dbReference>
<dbReference type="HOGENOM" id="CLU_3320009_0_0_1"/>
<dbReference type="EMBL" id="AMYD01004362">
    <property type="protein sequence ID" value="EQB43286.1"/>
    <property type="molecule type" value="Genomic_DNA"/>
</dbReference>
<dbReference type="AlphaFoldDB" id="T0KVC0"/>
<gene>
    <name evidence="1" type="ORF">CGLO_18073</name>
</gene>